<dbReference type="InterPro" id="IPR011701">
    <property type="entry name" value="MFS"/>
</dbReference>
<proteinExistence type="predicted"/>
<dbReference type="InterPro" id="IPR001958">
    <property type="entry name" value="Tet-R_TetA/multi-R_MdtG-like"/>
</dbReference>
<keyword evidence="5 6" id="KW-0472">Membrane</keyword>
<dbReference type="InterPro" id="IPR036259">
    <property type="entry name" value="MFS_trans_sf"/>
</dbReference>
<evidence type="ECO:0000313" key="8">
    <source>
        <dbReference type="EMBL" id="AXV05028.1"/>
    </source>
</evidence>
<dbReference type="InterPro" id="IPR020846">
    <property type="entry name" value="MFS_dom"/>
</dbReference>
<dbReference type="CDD" id="cd17325">
    <property type="entry name" value="MFS_MdtG_SLC18_like"/>
    <property type="match status" value="1"/>
</dbReference>
<evidence type="ECO:0000256" key="2">
    <source>
        <dbReference type="ARBA" id="ARBA00022475"/>
    </source>
</evidence>
<dbReference type="AlphaFoldDB" id="A0A346XS31"/>
<dbReference type="PROSITE" id="PS50850">
    <property type="entry name" value="MFS"/>
    <property type="match status" value="1"/>
</dbReference>
<feature type="transmembrane region" description="Helical" evidence="6">
    <location>
        <begin position="94"/>
        <end position="118"/>
    </location>
</feature>
<comment type="subcellular location">
    <subcellularLocation>
        <location evidence="1">Cell membrane</location>
        <topology evidence="1">Multi-pass membrane protein</topology>
    </subcellularLocation>
</comment>
<feature type="domain" description="Major facilitator superfamily (MFS) profile" evidence="7">
    <location>
        <begin position="28"/>
        <end position="413"/>
    </location>
</feature>
<feature type="transmembrane region" description="Helical" evidence="6">
    <location>
        <begin position="26"/>
        <end position="50"/>
    </location>
</feature>
<evidence type="ECO:0000256" key="6">
    <source>
        <dbReference type="SAM" id="Phobius"/>
    </source>
</evidence>
<dbReference type="Gene3D" id="1.20.1720.10">
    <property type="entry name" value="Multidrug resistance protein D"/>
    <property type="match status" value="1"/>
</dbReference>
<feature type="transmembrane region" description="Helical" evidence="6">
    <location>
        <begin position="301"/>
        <end position="319"/>
    </location>
</feature>
<feature type="transmembrane region" description="Helical" evidence="6">
    <location>
        <begin position="180"/>
        <end position="199"/>
    </location>
</feature>
<keyword evidence="2" id="KW-1003">Cell membrane</keyword>
<keyword evidence="3 6" id="KW-0812">Transmembrane</keyword>
<dbReference type="SUPFAM" id="SSF103473">
    <property type="entry name" value="MFS general substrate transporter"/>
    <property type="match status" value="1"/>
</dbReference>
<keyword evidence="9" id="KW-1185">Reference proteome</keyword>
<dbReference type="GO" id="GO:0005886">
    <property type="term" value="C:plasma membrane"/>
    <property type="evidence" value="ECO:0007669"/>
    <property type="project" value="UniProtKB-SubCell"/>
</dbReference>
<feature type="transmembrane region" description="Helical" evidence="6">
    <location>
        <begin position="234"/>
        <end position="260"/>
    </location>
</feature>
<evidence type="ECO:0000256" key="5">
    <source>
        <dbReference type="ARBA" id="ARBA00023136"/>
    </source>
</evidence>
<feature type="transmembrane region" description="Helical" evidence="6">
    <location>
        <begin position="266"/>
        <end position="289"/>
    </location>
</feature>
<organism evidence="8 9">
    <name type="scientific">Euzebya pacifica</name>
    <dbReference type="NCBI Taxonomy" id="1608957"/>
    <lineage>
        <taxon>Bacteria</taxon>
        <taxon>Bacillati</taxon>
        <taxon>Actinomycetota</taxon>
        <taxon>Nitriliruptoria</taxon>
        <taxon>Euzebyales</taxon>
    </lineage>
</organism>
<evidence type="ECO:0000256" key="1">
    <source>
        <dbReference type="ARBA" id="ARBA00004651"/>
    </source>
</evidence>
<keyword evidence="4 6" id="KW-1133">Transmembrane helix</keyword>
<feature type="transmembrane region" description="Helical" evidence="6">
    <location>
        <begin position="56"/>
        <end position="82"/>
    </location>
</feature>
<reference evidence="8 9" key="1">
    <citation type="submission" date="2018-09" db="EMBL/GenBank/DDBJ databases">
        <title>Complete genome sequence of Euzebya sp. DY32-46 isolated from seawater of Pacific Ocean.</title>
        <authorList>
            <person name="Xu L."/>
            <person name="Wu Y.-H."/>
            <person name="Xu X.-W."/>
        </authorList>
    </citation>
    <scope>NUCLEOTIDE SEQUENCE [LARGE SCALE GENOMIC DNA]</scope>
    <source>
        <strain evidence="8 9">DY32-46</strain>
    </source>
</reference>
<dbReference type="Gene3D" id="1.20.1250.20">
    <property type="entry name" value="MFS general substrate transporter like domains"/>
    <property type="match status" value="1"/>
</dbReference>
<feature type="transmembrane region" description="Helical" evidence="6">
    <location>
        <begin position="384"/>
        <end position="406"/>
    </location>
</feature>
<evidence type="ECO:0000313" key="9">
    <source>
        <dbReference type="Proteomes" id="UP000264006"/>
    </source>
</evidence>
<protein>
    <submittedName>
        <fullName evidence="8">MFS superfamily, multidrug transport protein</fullName>
    </submittedName>
</protein>
<accession>A0A346XS31</accession>
<name>A0A346XS31_9ACTN</name>
<dbReference type="InterPro" id="IPR050189">
    <property type="entry name" value="MFS_Efflux_Transporters"/>
</dbReference>
<dbReference type="PANTHER" id="PTHR43124">
    <property type="entry name" value="PURINE EFFLUX PUMP PBUE"/>
    <property type="match status" value="1"/>
</dbReference>
<dbReference type="PANTHER" id="PTHR43124:SF3">
    <property type="entry name" value="CHLORAMPHENICOL EFFLUX PUMP RV0191"/>
    <property type="match status" value="1"/>
</dbReference>
<dbReference type="GO" id="GO:0022857">
    <property type="term" value="F:transmembrane transporter activity"/>
    <property type="evidence" value="ECO:0007669"/>
    <property type="project" value="InterPro"/>
</dbReference>
<dbReference type="Proteomes" id="UP000264006">
    <property type="component" value="Chromosome"/>
</dbReference>
<dbReference type="EMBL" id="CP031165">
    <property type="protein sequence ID" value="AXV05028.1"/>
    <property type="molecule type" value="Genomic_DNA"/>
</dbReference>
<evidence type="ECO:0000259" key="7">
    <source>
        <dbReference type="PROSITE" id="PS50850"/>
    </source>
</evidence>
<evidence type="ECO:0000256" key="4">
    <source>
        <dbReference type="ARBA" id="ARBA00022989"/>
    </source>
</evidence>
<dbReference type="Pfam" id="PF07690">
    <property type="entry name" value="MFS_1"/>
    <property type="match status" value="1"/>
</dbReference>
<dbReference type="PRINTS" id="PR01035">
    <property type="entry name" value="TCRTETA"/>
</dbReference>
<feature type="transmembrane region" description="Helical" evidence="6">
    <location>
        <begin position="124"/>
        <end position="144"/>
    </location>
</feature>
<sequence>MLDPPMTDHDNAPTDSRPGLADLREVPGFTAALAIGVVVGLGFGLVIPIIPAFARSFGVGVFAATAIVSVFAGVRLVSNLAVGPLIDTIGMRRAVGWGALIVGASSLASAAAPTYWWFLFARGIGGFGSALFLGALVTLTLVTAPASLRGRAVGTIQSSFLIGSSFGPTVGGALAEPLGLRWPFVVYAAACGIAGLVAFSRLPGPEAPTEDDVLPDRSRNPFAGFGQLLRTRELIAALVMMAAVRWTLSGLRFSVVPLFAEDVLSLGPALLGIGLTVASVGQLLLVVPAGRLIDIRGRRPVGVIGFTTFAVVALGFVVLDGTWPFLVAMGAFGLVTGATNPLPAAIVGDVVSKDRAGRAVGVLNTAGDLGSVGGPLVLGALVEGFGFTSAFVTTAALLLAAAALAIRMRETMPATV</sequence>
<dbReference type="KEGG" id="euz:DVS28_a0321"/>
<evidence type="ECO:0000256" key="3">
    <source>
        <dbReference type="ARBA" id="ARBA00022692"/>
    </source>
</evidence>
<gene>
    <name evidence="8" type="ORF">DVS28_a0321</name>
</gene>